<sequence length="56" mass="6524">MFVIIRNNDGETEFLKDSSTQSDKTFADFYTADLLMQQLNQNVIPSKHWTVSEKLQ</sequence>
<dbReference type="EMBL" id="JBEPME010000002">
    <property type="protein sequence ID" value="MET3657159.1"/>
    <property type="molecule type" value="Genomic_DNA"/>
</dbReference>
<evidence type="ECO:0000313" key="1">
    <source>
        <dbReference type="EMBL" id="MET3657159.1"/>
    </source>
</evidence>
<comment type="caution">
    <text evidence="1">The sequence shown here is derived from an EMBL/GenBank/DDBJ whole genome shotgun (WGS) entry which is preliminary data.</text>
</comment>
<reference evidence="1 2" key="1">
    <citation type="submission" date="2024-06" db="EMBL/GenBank/DDBJ databases">
        <title>Sorghum-associated microbial communities from plants grown in Nebraska, USA.</title>
        <authorList>
            <person name="Schachtman D."/>
        </authorList>
    </citation>
    <scope>NUCLEOTIDE SEQUENCE [LARGE SCALE GENOMIC DNA]</scope>
    <source>
        <strain evidence="1 2">1288</strain>
    </source>
</reference>
<evidence type="ECO:0000313" key="2">
    <source>
        <dbReference type="Proteomes" id="UP001549104"/>
    </source>
</evidence>
<dbReference type="RefSeq" id="WP_338656519.1">
    <property type="nucleotide sequence ID" value="NZ_CP146246.1"/>
</dbReference>
<dbReference type="Proteomes" id="UP001549104">
    <property type="component" value="Unassembled WGS sequence"/>
</dbReference>
<accession>A0ABV2K7W7</accession>
<name>A0ABV2K7W7_SPOPS</name>
<organism evidence="1 2">
    <name type="scientific">Sporosarcina psychrophila</name>
    <name type="common">Bacillus psychrophilus</name>
    <dbReference type="NCBI Taxonomy" id="1476"/>
    <lineage>
        <taxon>Bacteria</taxon>
        <taxon>Bacillati</taxon>
        <taxon>Bacillota</taxon>
        <taxon>Bacilli</taxon>
        <taxon>Bacillales</taxon>
        <taxon>Caryophanaceae</taxon>
        <taxon>Sporosarcina</taxon>
    </lineage>
</organism>
<protein>
    <submittedName>
        <fullName evidence="1">Uncharacterized protein</fullName>
    </submittedName>
</protein>
<keyword evidence="2" id="KW-1185">Reference proteome</keyword>
<proteinExistence type="predicted"/>
<gene>
    <name evidence="1" type="ORF">ABIC55_002246</name>
</gene>